<dbReference type="EMBL" id="NMUH01002030">
    <property type="protein sequence ID" value="MQL97301.1"/>
    <property type="molecule type" value="Genomic_DNA"/>
</dbReference>
<dbReference type="GO" id="GO:0005524">
    <property type="term" value="F:ATP binding"/>
    <property type="evidence" value="ECO:0007669"/>
    <property type="project" value="UniProtKB-UniRule"/>
</dbReference>
<dbReference type="Proteomes" id="UP000652761">
    <property type="component" value="Unassembled WGS sequence"/>
</dbReference>
<dbReference type="FunFam" id="3.30.200.20:FF:000228">
    <property type="entry name" value="Serine/threonine-protein kinase BIK1"/>
    <property type="match status" value="1"/>
</dbReference>
<dbReference type="PROSITE" id="PS00108">
    <property type="entry name" value="PROTEIN_KINASE_ST"/>
    <property type="match status" value="1"/>
</dbReference>
<gene>
    <name evidence="10" type="ORF">Taro_029988</name>
</gene>
<dbReference type="InterPro" id="IPR001245">
    <property type="entry name" value="Ser-Thr/Tyr_kinase_cat_dom"/>
</dbReference>
<evidence type="ECO:0000256" key="5">
    <source>
        <dbReference type="ARBA" id="ARBA00022777"/>
    </source>
</evidence>
<dbReference type="SUPFAM" id="SSF56112">
    <property type="entry name" value="Protein kinase-like (PK-like)"/>
    <property type="match status" value="1"/>
</dbReference>
<proteinExistence type="inferred from homology"/>
<evidence type="ECO:0000256" key="8">
    <source>
        <dbReference type="RuleBase" id="RU000304"/>
    </source>
</evidence>
<feature type="binding site" evidence="7">
    <location>
        <position position="125"/>
    </location>
    <ligand>
        <name>ATP</name>
        <dbReference type="ChEBI" id="CHEBI:30616"/>
    </ligand>
</feature>
<feature type="domain" description="Protein kinase" evidence="9">
    <location>
        <begin position="89"/>
        <end position="362"/>
    </location>
</feature>
<evidence type="ECO:0000313" key="11">
    <source>
        <dbReference type="Proteomes" id="UP000652761"/>
    </source>
</evidence>
<dbReference type="InterPro" id="IPR008271">
    <property type="entry name" value="Ser/Thr_kinase_AS"/>
</dbReference>
<dbReference type="InterPro" id="IPR000719">
    <property type="entry name" value="Prot_kinase_dom"/>
</dbReference>
<evidence type="ECO:0000256" key="6">
    <source>
        <dbReference type="ARBA" id="ARBA00022840"/>
    </source>
</evidence>
<keyword evidence="5" id="KW-0418">Kinase</keyword>
<protein>
    <recommendedName>
        <fullName evidence="1">non-specific serine/threonine protein kinase</fullName>
        <ecNumber evidence="1">2.7.11.1</ecNumber>
    </recommendedName>
</protein>
<dbReference type="Gene3D" id="3.30.200.20">
    <property type="entry name" value="Phosphorylase Kinase, domain 1"/>
    <property type="match status" value="1"/>
</dbReference>
<dbReference type="InterPro" id="IPR050823">
    <property type="entry name" value="Plant_Ser_Thr_Prot_Kinase"/>
</dbReference>
<dbReference type="OrthoDB" id="4062651at2759"/>
<dbReference type="Gene3D" id="1.10.510.10">
    <property type="entry name" value="Transferase(Phosphotransferase) domain 1"/>
    <property type="match status" value="2"/>
</dbReference>
<dbReference type="PROSITE" id="PS50011">
    <property type="entry name" value="PROTEIN_KINASE_DOM"/>
    <property type="match status" value="1"/>
</dbReference>
<evidence type="ECO:0000256" key="3">
    <source>
        <dbReference type="ARBA" id="ARBA00022679"/>
    </source>
</evidence>
<organism evidence="10 11">
    <name type="scientific">Colocasia esculenta</name>
    <name type="common">Wild taro</name>
    <name type="synonym">Arum esculentum</name>
    <dbReference type="NCBI Taxonomy" id="4460"/>
    <lineage>
        <taxon>Eukaryota</taxon>
        <taxon>Viridiplantae</taxon>
        <taxon>Streptophyta</taxon>
        <taxon>Embryophyta</taxon>
        <taxon>Tracheophyta</taxon>
        <taxon>Spermatophyta</taxon>
        <taxon>Magnoliopsida</taxon>
        <taxon>Liliopsida</taxon>
        <taxon>Araceae</taxon>
        <taxon>Aroideae</taxon>
        <taxon>Colocasieae</taxon>
        <taxon>Colocasia</taxon>
    </lineage>
</organism>
<dbReference type="PANTHER" id="PTHR45621">
    <property type="entry name" value="OS01G0588500 PROTEIN-RELATED"/>
    <property type="match status" value="1"/>
</dbReference>
<keyword evidence="6 7" id="KW-0067">ATP-binding</keyword>
<evidence type="ECO:0000256" key="7">
    <source>
        <dbReference type="PROSITE-ProRule" id="PRU10141"/>
    </source>
</evidence>
<keyword evidence="3" id="KW-0808">Transferase</keyword>
<evidence type="ECO:0000259" key="9">
    <source>
        <dbReference type="PROSITE" id="PS50011"/>
    </source>
</evidence>
<sequence>MSRPWRPFTATCCAAEDVSVISGRLRCRPTCSDLSKKVAELPSRRSQQLPYSVLGSSRPFGAVFDDELISGTGLHIFRLSELRAVTGNFSGDFFLGEGGFGAVYKGYVDDDKLRRGLKAQAVAVKLLDVEGFQGHREWMAEVVLLGQLRHPNLVKLIGYCCEGQDRVLVYEFMSRGSLENHLFRRSSVSLSWSIRLKVALGAAKGLAFLHGAENPVIYRDFKASNVLLDSLFIPIHLLIEGVIFVQDFTAKLSDFGLAKLGPVGKATHVTTRVMGTHGYAAPESMDKTRSKCEENMVEWAKPYLTSGRKLRCIMDPKLRGGYSMKGAQEVALLALKCVNSNPKDRPEMPAVVQILEGLQHLIKEQLAAVDAGSPLVGKRVMSIKSRMEMRNGIKRNAFSARLY</sequence>
<keyword evidence="11" id="KW-1185">Reference proteome</keyword>
<dbReference type="Pfam" id="PF07714">
    <property type="entry name" value="PK_Tyr_Ser-Thr"/>
    <property type="match status" value="1"/>
</dbReference>
<comment type="similarity">
    <text evidence="8">Belongs to the protein kinase superfamily.</text>
</comment>
<name>A0A843VKB4_COLES</name>
<dbReference type="InterPro" id="IPR017441">
    <property type="entry name" value="Protein_kinase_ATP_BS"/>
</dbReference>
<keyword evidence="2 8" id="KW-0723">Serine/threonine-protein kinase</keyword>
<dbReference type="InterPro" id="IPR011009">
    <property type="entry name" value="Kinase-like_dom_sf"/>
</dbReference>
<accession>A0A843VKB4</accession>
<evidence type="ECO:0000256" key="1">
    <source>
        <dbReference type="ARBA" id="ARBA00012513"/>
    </source>
</evidence>
<dbReference type="GO" id="GO:0004674">
    <property type="term" value="F:protein serine/threonine kinase activity"/>
    <property type="evidence" value="ECO:0007669"/>
    <property type="project" value="UniProtKB-KW"/>
</dbReference>
<reference evidence="10" key="1">
    <citation type="submission" date="2017-07" db="EMBL/GenBank/DDBJ databases">
        <title>Taro Niue Genome Assembly and Annotation.</title>
        <authorList>
            <person name="Atibalentja N."/>
            <person name="Keating K."/>
            <person name="Fields C.J."/>
        </authorList>
    </citation>
    <scope>NUCLEOTIDE SEQUENCE</scope>
    <source>
        <strain evidence="10">Niue_2</strain>
        <tissue evidence="10">Leaf</tissue>
    </source>
</reference>
<evidence type="ECO:0000256" key="2">
    <source>
        <dbReference type="ARBA" id="ARBA00022527"/>
    </source>
</evidence>
<keyword evidence="4 7" id="KW-0547">Nucleotide-binding</keyword>
<dbReference type="EC" id="2.7.11.1" evidence="1"/>
<evidence type="ECO:0000313" key="10">
    <source>
        <dbReference type="EMBL" id="MQL97301.1"/>
    </source>
</evidence>
<comment type="caution">
    <text evidence="10">The sequence shown here is derived from an EMBL/GenBank/DDBJ whole genome shotgun (WGS) entry which is preliminary data.</text>
</comment>
<evidence type="ECO:0000256" key="4">
    <source>
        <dbReference type="ARBA" id="ARBA00022741"/>
    </source>
</evidence>
<dbReference type="AlphaFoldDB" id="A0A843VKB4"/>
<dbReference type="PROSITE" id="PS00107">
    <property type="entry name" value="PROTEIN_KINASE_ATP"/>
    <property type="match status" value="1"/>
</dbReference>